<sequence>MQENLDKKKRKHKLHLRVPVDHEDEKIIKSRANDCGLSISEYLRKLGINYEPASIIDNEKVNEMAKINGDLGRLGGLLKLWLSDDRRVANFDKRAINKLLNDIELTRSKMAGTMMQVIKSKK</sequence>
<dbReference type="Pfam" id="PF21983">
    <property type="entry name" value="NikA-like"/>
    <property type="match status" value="1"/>
</dbReference>
<proteinExistence type="predicted"/>
<dbReference type="OrthoDB" id="8966807at2"/>
<dbReference type="STRING" id="51642.NSMM_540022"/>
<protein>
    <submittedName>
        <fullName evidence="1">Protein TraJ</fullName>
    </submittedName>
</protein>
<name>A0A1G5SJ82_9PROT</name>
<keyword evidence="2" id="KW-1185">Reference proteome</keyword>
<dbReference type="Proteomes" id="UP000198729">
    <property type="component" value="Unassembled WGS sequence"/>
</dbReference>
<gene>
    <name evidence="1" type="primary">traJ</name>
    <name evidence="1" type="ORF">NSMM_540022</name>
</gene>
<reference evidence="1 2" key="1">
    <citation type="submission" date="2016-10" db="EMBL/GenBank/DDBJ databases">
        <authorList>
            <person name="de Groot N.N."/>
        </authorList>
    </citation>
    <scope>NUCLEOTIDE SEQUENCE [LARGE SCALE GENOMIC DNA]</scope>
    <source>
        <strain evidence="1">1</strain>
    </source>
</reference>
<dbReference type="InterPro" id="IPR053842">
    <property type="entry name" value="NikA-like"/>
</dbReference>
<evidence type="ECO:0000313" key="2">
    <source>
        <dbReference type="Proteomes" id="UP000198729"/>
    </source>
</evidence>
<dbReference type="EMBL" id="FMWO01000063">
    <property type="protein sequence ID" value="SCZ86419.1"/>
    <property type="molecule type" value="Genomic_DNA"/>
</dbReference>
<dbReference type="RefSeq" id="WP_090287456.1">
    <property type="nucleotide sequence ID" value="NZ_FMWO01000063.1"/>
</dbReference>
<dbReference type="AlphaFoldDB" id="A0A1G5SJ82"/>
<organism evidence="1 2">
    <name type="scientific">Nitrosomonas mobilis</name>
    <dbReference type="NCBI Taxonomy" id="51642"/>
    <lineage>
        <taxon>Bacteria</taxon>
        <taxon>Pseudomonadati</taxon>
        <taxon>Pseudomonadota</taxon>
        <taxon>Betaproteobacteria</taxon>
        <taxon>Nitrosomonadales</taxon>
        <taxon>Nitrosomonadaceae</taxon>
        <taxon>Nitrosomonas</taxon>
    </lineage>
</organism>
<evidence type="ECO:0000313" key="1">
    <source>
        <dbReference type="EMBL" id="SCZ86419.1"/>
    </source>
</evidence>
<accession>A0A1G5SJ82</accession>
<dbReference type="NCBIfam" id="NF010451">
    <property type="entry name" value="PRK13877.1"/>
    <property type="match status" value="1"/>
</dbReference>